<feature type="signal peptide" evidence="1">
    <location>
        <begin position="1"/>
        <end position="21"/>
    </location>
</feature>
<organism evidence="2">
    <name type="scientific">Schlesneria paludicola</name>
    <dbReference type="NCBI Taxonomy" id="360056"/>
    <lineage>
        <taxon>Bacteria</taxon>
        <taxon>Pseudomonadati</taxon>
        <taxon>Planctomycetota</taxon>
        <taxon>Planctomycetia</taxon>
        <taxon>Planctomycetales</taxon>
        <taxon>Planctomycetaceae</taxon>
        <taxon>Schlesneria</taxon>
    </lineage>
</organism>
<proteinExistence type="predicted"/>
<gene>
    <name evidence="2" type="ORF">ENS64_05885</name>
</gene>
<reference evidence="2" key="1">
    <citation type="journal article" date="2020" name="mSystems">
        <title>Genome- and Community-Level Interaction Insights into Carbon Utilization and Element Cycling Functions of Hydrothermarchaeota in Hydrothermal Sediment.</title>
        <authorList>
            <person name="Zhou Z."/>
            <person name="Liu Y."/>
            <person name="Xu W."/>
            <person name="Pan J."/>
            <person name="Luo Z.H."/>
            <person name="Li M."/>
        </authorList>
    </citation>
    <scope>NUCLEOTIDE SEQUENCE [LARGE SCALE GENOMIC DNA]</scope>
    <source>
        <strain evidence="2">SpSt-508</strain>
    </source>
</reference>
<accession>A0A7C4LLS7</accession>
<dbReference type="AlphaFoldDB" id="A0A7C4LLS7"/>
<evidence type="ECO:0000256" key="1">
    <source>
        <dbReference type="SAM" id="SignalP"/>
    </source>
</evidence>
<sequence length="451" mass="48819">MRCVILTACLLCGGGGGTAVASEKYRLEEPADDPRVFGVGLRLDVHGKVQTLGEQNQTTSLPLSASAAISYRERRLLGHGADAEALRSVRDYEQAQVDITVDEEKTAIRLSDALKLAVAQGRSSGLEIYSLTGLLSAEELELLSPPCDSLGFLALLPKEEVAVGDEWSPPAWVGQFLARLDAVTKADVKCKLVNVQDQLAKVTFSGSATGAVLGAPSEVTFQGSYEYDLQVKAITGVEMRQSEKRGIGVVSVGLDVAAGLRVLRKPAKVAGRVSLQPVIDAAIQPPPEAARLLRFESPWNIGLLHSRDWHLFKQTEQVAIFRLLDQGLFVAQCNLSPIPSAKPGEHTTAAVFEDDIRRSLGTRLVQLKPTEILPTGDRRHLQRAVAQGLVGDRKLTWIYYLLADPSGKQVSLMFAVDSDAVEKLGQRDLEFVQSVRFGAPPTMAILKSPPR</sequence>
<protein>
    <recommendedName>
        <fullName evidence="3">DUF2066 domain-containing protein</fullName>
    </recommendedName>
</protein>
<keyword evidence="1" id="KW-0732">Signal</keyword>
<name>A0A7C4LLS7_9PLAN</name>
<comment type="caution">
    <text evidence="2">The sequence shown here is derived from an EMBL/GenBank/DDBJ whole genome shotgun (WGS) entry which is preliminary data.</text>
</comment>
<evidence type="ECO:0008006" key="3">
    <source>
        <dbReference type="Google" id="ProtNLM"/>
    </source>
</evidence>
<dbReference type="EMBL" id="DSVQ01000012">
    <property type="protein sequence ID" value="HGT38779.1"/>
    <property type="molecule type" value="Genomic_DNA"/>
</dbReference>
<feature type="chain" id="PRO_5028272515" description="DUF2066 domain-containing protein" evidence="1">
    <location>
        <begin position="22"/>
        <end position="451"/>
    </location>
</feature>
<evidence type="ECO:0000313" key="2">
    <source>
        <dbReference type="EMBL" id="HGT38779.1"/>
    </source>
</evidence>